<dbReference type="InterPro" id="IPR006176">
    <property type="entry name" value="3-OHacyl-CoA_DH_NAD-bd"/>
</dbReference>
<name>A0ABR2UWE6_9PEZI</name>
<dbReference type="Pfam" id="PF00725">
    <property type="entry name" value="3HCDH"/>
    <property type="match status" value="1"/>
</dbReference>
<keyword evidence="6" id="KW-1185">Reference proteome</keyword>
<reference evidence="5 6" key="1">
    <citation type="journal article" date="2024" name="J. Plant Pathol.">
        <title>Sequence and assembly of the genome of Seiridium unicorne, isolate CBS 538.82, causal agent of cypress canker disease.</title>
        <authorList>
            <person name="Scali E."/>
            <person name="Rocca G.D."/>
            <person name="Danti R."/>
            <person name="Garbelotto M."/>
            <person name="Barberini S."/>
            <person name="Baroncelli R."/>
            <person name="Emiliani G."/>
        </authorList>
    </citation>
    <scope>NUCLEOTIDE SEQUENCE [LARGE SCALE GENOMIC DNA]</scope>
    <source>
        <strain evidence="5 6">BM-138-508</strain>
    </source>
</reference>
<evidence type="ECO:0008006" key="7">
    <source>
        <dbReference type="Google" id="ProtNLM"/>
    </source>
</evidence>
<dbReference type="PIRSF" id="PIRSF000105">
    <property type="entry name" value="HCDH"/>
    <property type="match status" value="1"/>
</dbReference>
<proteinExistence type="inferred from homology"/>
<dbReference type="PANTHER" id="PTHR48075:SF3">
    <property type="entry name" value="3-HYDROXYACYL-COA DEHYDROGENASE"/>
    <property type="match status" value="1"/>
</dbReference>
<dbReference type="Pfam" id="PF02737">
    <property type="entry name" value="3HCDH_N"/>
    <property type="match status" value="1"/>
</dbReference>
<dbReference type="InterPro" id="IPR006108">
    <property type="entry name" value="3HC_DH_C"/>
</dbReference>
<dbReference type="Gene3D" id="1.10.1040.10">
    <property type="entry name" value="N-(1-d-carboxylethyl)-l-norvaline Dehydrogenase, domain 2"/>
    <property type="match status" value="1"/>
</dbReference>
<feature type="domain" description="3-hydroxyacyl-CoA dehydrogenase C-terminal" evidence="3">
    <location>
        <begin position="193"/>
        <end position="287"/>
    </location>
</feature>
<dbReference type="InterPro" id="IPR036291">
    <property type="entry name" value="NAD(P)-bd_dom_sf"/>
</dbReference>
<evidence type="ECO:0000313" key="6">
    <source>
        <dbReference type="Proteomes" id="UP001408356"/>
    </source>
</evidence>
<evidence type="ECO:0000313" key="5">
    <source>
        <dbReference type="EMBL" id="KAK9418716.1"/>
    </source>
</evidence>
<organism evidence="5 6">
    <name type="scientific">Seiridium unicorne</name>
    <dbReference type="NCBI Taxonomy" id="138068"/>
    <lineage>
        <taxon>Eukaryota</taxon>
        <taxon>Fungi</taxon>
        <taxon>Dikarya</taxon>
        <taxon>Ascomycota</taxon>
        <taxon>Pezizomycotina</taxon>
        <taxon>Sordariomycetes</taxon>
        <taxon>Xylariomycetidae</taxon>
        <taxon>Amphisphaeriales</taxon>
        <taxon>Sporocadaceae</taxon>
        <taxon>Seiridium</taxon>
    </lineage>
</organism>
<evidence type="ECO:0000259" key="4">
    <source>
        <dbReference type="Pfam" id="PF02737"/>
    </source>
</evidence>
<gene>
    <name evidence="5" type="ORF">SUNI508_07736</name>
</gene>
<dbReference type="Proteomes" id="UP001408356">
    <property type="component" value="Unassembled WGS sequence"/>
</dbReference>
<dbReference type="InterPro" id="IPR008927">
    <property type="entry name" value="6-PGluconate_DH-like_C_sf"/>
</dbReference>
<sequence length="293" mass="32375">MSWQAPVIGSRPVAVLGGGVLGRRIACSFVAAGYNASIRDPSAEARSDALSFIDSHKQEFATLAKPATPGLFGSYTAHEDIESAVRDAWLVIEAVPEKLELKIDTFELLDKFAPHDCILGSNSSSYRSSLMLDKVSAERKKMICNIHYTMPMDICTVELMTDGETEEAIFPFLTTILERCGMFPATARKESTGFIFNRLWAAVKRETMMILAEGVSDPEQIDMLWGKMFQAKVTPCALMDQVGLDTVAFIEDNYIQERKLDGQLTADWLRENYISQGKLGKKSVKGGLLNPTS</sequence>
<dbReference type="InterPro" id="IPR022694">
    <property type="entry name" value="3-OHacyl-CoA_DH"/>
</dbReference>
<dbReference type="InterPro" id="IPR013328">
    <property type="entry name" value="6PGD_dom2"/>
</dbReference>
<dbReference type="EMBL" id="JARVKF010000353">
    <property type="protein sequence ID" value="KAK9418716.1"/>
    <property type="molecule type" value="Genomic_DNA"/>
</dbReference>
<dbReference type="SUPFAM" id="SSF48179">
    <property type="entry name" value="6-phosphogluconate dehydrogenase C-terminal domain-like"/>
    <property type="match status" value="1"/>
</dbReference>
<accession>A0ABR2UWE6</accession>
<feature type="domain" description="3-hydroxyacyl-CoA dehydrogenase NAD binding" evidence="4">
    <location>
        <begin position="13"/>
        <end position="187"/>
    </location>
</feature>
<comment type="caution">
    <text evidence="5">The sequence shown here is derived from an EMBL/GenBank/DDBJ whole genome shotgun (WGS) entry which is preliminary data.</text>
</comment>
<evidence type="ECO:0000256" key="1">
    <source>
        <dbReference type="ARBA" id="ARBA00009463"/>
    </source>
</evidence>
<dbReference type="SUPFAM" id="SSF51735">
    <property type="entry name" value="NAD(P)-binding Rossmann-fold domains"/>
    <property type="match status" value="1"/>
</dbReference>
<dbReference type="Gene3D" id="3.40.50.720">
    <property type="entry name" value="NAD(P)-binding Rossmann-like Domain"/>
    <property type="match status" value="1"/>
</dbReference>
<keyword evidence="2" id="KW-0560">Oxidoreductase</keyword>
<evidence type="ECO:0000259" key="3">
    <source>
        <dbReference type="Pfam" id="PF00725"/>
    </source>
</evidence>
<protein>
    <recommendedName>
        <fullName evidence="7">NAD(P)-binding protein</fullName>
    </recommendedName>
</protein>
<comment type="similarity">
    <text evidence="1">Belongs to the 3-hydroxyacyl-CoA dehydrogenase family.</text>
</comment>
<dbReference type="PANTHER" id="PTHR48075">
    <property type="entry name" value="3-HYDROXYACYL-COA DEHYDROGENASE FAMILY PROTEIN"/>
    <property type="match status" value="1"/>
</dbReference>
<evidence type="ECO:0000256" key="2">
    <source>
        <dbReference type="ARBA" id="ARBA00023002"/>
    </source>
</evidence>